<dbReference type="InterPro" id="IPR040465">
    <property type="entry name" value="CtsR_N"/>
</dbReference>
<keyword evidence="3 7" id="KW-0678">Repressor</keyword>
<evidence type="ECO:0000256" key="2">
    <source>
        <dbReference type="ARBA" id="ARBA00014129"/>
    </source>
</evidence>
<evidence type="ECO:0000313" key="10">
    <source>
        <dbReference type="EMBL" id="WLV24784.1"/>
    </source>
</evidence>
<dbReference type="InterPro" id="IPR041902">
    <property type="entry name" value="CtsR_N_sf"/>
</dbReference>
<evidence type="ECO:0000256" key="7">
    <source>
        <dbReference type="PIRNR" id="PIRNR010607"/>
    </source>
</evidence>
<keyword evidence="11" id="KW-1185">Reference proteome</keyword>
<dbReference type="InterPro" id="IPR008463">
    <property type="entry name" value="CtsR"/>
</dbReference>
<dbReference type="InterPro" id="IPR041908">
    <property type="entry name" value="CtsR_C_sf"/>
</dbReference>
<keyword evidence="6 7" id="KW-0804">Transcription</keyword>
<feature type="domain" description="CtsR C-terminal dimerization" evidence="9">
    <location>
        <begin position="78"/>
        <end position="147"/>
    </location>
</feature>
<dbReference type="EMBL" id="CP129113">
    <property type="protein sequence ID" value="WLV24784.1"/>
    <property type="molecule type" value="Genomic_DNA"/>
</dbReference>
<dbReference type="InterPro" id="IPR041473">
    <property type="entry name" value="CtsR_C"/>
</dbReference>
<name>A0ABY9KW06_9BACI</name>
<evidence type="ECO:0000256" key="1">
    <source>
        <dbReference type="ARBA" id="ARBA00010189"/>
    </source>
</evidence>
<evidence type="ECO:0000259" key="8">
    <source>
        <dbReference type="Pfam" id="PF05848"/>
    </source>
</evidence>
<comment type="similarity">
    <text evidence="1 7">Belongs to the CtsR family.</text>
</comment>
<organism evidence="10 11">
    <name type="scientific">Aciduricibacillus chroicocephali</name>
    <dbReference type="NCBI Taxonomy" id="3054939"/>
    <lineage>
        <taxon>Bacteria</taxon>
        <taxon>Bacillati</taxon>
        <taxon>Bacillota</taxon>
        <taxon>Bacilli</taxon>
        <taxon>Bacillales</taxon>
        <taxon>Bacillaceae</taxon>
        <taxon>Aciduricibacillus</taxon>
    </lineage>
</organism>
<reference evidence="10" key="1">
    <citation type="submission" date="2023-06" db="EMBL/GenBank/DDBJ databases">
        <title>A Treasure from Seagulls: Isolation and Description of Aciduricobacillus qingdaonensis gen. nov., sp. nov., a Rare Obligately Uric Acid-utilizing Member in the Family Bacillaceae.</title>
        <authorList>
            <person name="Liu W."/>
            <person name="Wang B."/>
        </authorList>
    </citation>
    <scope>NUCLEOTIDE SEQUENCE</scope>
    <source>
        <strain evidence="10">44XB</strain>
    </source>
</reference>
<evidence type="ECO:0000256" key="3">
    <source>
        <dbReference type="ARBA" id="ARBA00022491"/>
    </source>
</evidence>
<keyword evidence="5 7" id="KW-0238">DNA-binding</keyword>
<dbReference type="Pfam" id="PF05848">
    <property type="entry name" value="CtsR"/>
    <property type="match status" value="1"/>
</dbReference>
<dbReference type="Proteomes" id="UP001180087">
    <property type="component" value="Chromosome"/>
</dbReference>
<feature type="domain" description="CtsR N-terminal HTH" evidence="8">
    <location>
        <begin position="3"/>
        <end position="74"/>
    </location>
</feature>
<sequence length="156" mass="17757">MSNISNIIEQYLKQVLQAQEQKMIEIKRSEIADRFQCVPSQINYVINTRFTAEKGYIVESKRGGGGYIRIIRIEHEDQAALIDDVIGMIGDSVSQQAAVDVLERLAEEEVISPREARIMLSAVERNTLSFQLPLRDEVRARILKAMLSALKYMNES</sequence>
<dbReference type="RefSeq" id="WP_348028164.1">
    <property type="nucleotide sequence ID" value="NZ_CP129113.1"/>
</dbReference>
<keyword evidence="4 7" id="KW-0805">Transcription regulation</keyword>
<accession>A0ABY9KW06</accession>
<dbReference type="Gene3D" id="1.10.1200.150">
    <property type="entry name" value="Transcriptional regulator CtsR, C-terminal domain"/>
    <property type="match status" value="1"/>
</dbReference>
<dbReference type="Pfam" id="PF17727">
    <property type="entry name" value="CtsR_C"/>
    <property type="match status" value="1"/>
</dbReference>
<evidence type="ECO:0000259" key="9">
    <source>
        <dbReference type="Pfam" id="PF17727"/>
    </source>
</evidence>
<dbReference type="PIRSF" id="PIRSF010607">
    <property type="entry name" value="Txn_repr_CtsR"/>
    <property type="match status" value="1"/>
</dbReference>
<protein>
    <recommendedName>
        <fullName evidence="2 7">Transcriptional regulator CtsR</fullName>
    </recommendedName>
</protein>
<gene>
    <name evidence="10" type="ORF">QR721_00565</name>
</gene>
<evidence type="ECO:0000313" key="11">
    <source>
        <dbReference type="Proteomes" id="UP001180087"/>
    </source>
</evidence>
<evidence type="ECO:0000256" key="4">
    <source>
        <dbReference type="ARBA" id="ARBA00023015"/>
    </source>
</evidence>
<evidence type="ECO:0000256" key="5">
    <source>
        <dbReference type="ARBA" id="ARBA00023125"/>
    </source>
</evidence>
<dbReference type="Gene3D" id="3.30.56.130">
    <property type="entry name" value="Transcriptional regulator CtsR, winged HTH domain"/>
    <property type="match status" value="1"/>
</dbReference>
<evidence type="ECO:0000256" key="6">
    <source>
        <dbReference type="ARBA" id="ARBA00023163"/>
    </source>
</evidence>
<proteinExistence type="inferred from homology"/>